<evidence type="ECO:0000313" key="8">
    <source>
        <dbReference type="Proteomes" id="UP000534783"/>
    </source>
</evidence>
<feature type="transmembrane region" description="Helical" evidence="5">
    <location>
        <begin position="356"/>
        <end position="380"/>
    </location>
</feature>
<comment type="caution">
    <text evidence="7">The sequence shown here is derived from an EMBL/GenBank/DDBJ whole genome shotgun (WGS) entry which is preliminary data.</text>
</comment>
<feature type="transmembrane region" description="Helical" evidence="5">
    <location>
        <begin position="231"/>
        <end position="264"/>
    </location>
</feature>
<feature type="transmembrane region" description="Helical" evidence="5">
    <location>
        <begin position="270"/>
        <end position="292"/>
    </location>
</feature>
<dbReference type="InterPro" id="IPR007016">
    <property type="entry name" value="O-antigen_ligase-rel_domated"/>
</dbReference>
<feature type="domain" description="O-antigen ligase-related" evidence="6">
    <location>
        <begin position="238"/>
        <end position="372"/>
    </location>
</feature>
<evidence type="ECO:0000256" key="3">
    <source>
        <dbReference type="ARBA" id="ARBA00022989"/>
    </source>
</evidence>
<keyword evidence="4 5" id="KW-0472">Membrane</keyword>
<evidence type="ECO:0000256" key="2">
    <source>
        <dbReference type="ARBA" id="ARBA00022692"/>
    </source>
</evidence>
<reference evidence="7 8" key="1">
    <citation type="journal article" date="2020" name="Nature">
        <title>Bacterial chemolithoautotrophy via manganese oxidation.</title>
        <authorList>
            <person name="Yu H."/>
            <person name="Leadbetter J.R."/>
        </authorList>
    </citation>
    <scope>NUCLEOTIDE SEQUENCE [LARGE SCALE GENOMIC DNA]</scope>
    <source>
        <strain evidence="7 8">Mn-1</strain>
    </source>
</reference>
<comment type="subcellular location">
    <subcellularLocation>
        <location evidence="1">Membrane</location>
        <topology evidence="1">Multi-pass membrane protein</topology>
    </subcellularLocation>
</comment>
<feature type="transmembrane region" description="Helical" evidence="5">
    <location>
        <begin position="107"/>
        <end position="124"/>
    </location>
</feature>
<proteinExistence type="predicted"/>
<dbReference type="GO" id="GO:0016020">
    <property type="term" value="C:membrane"/>
    <property type="evidence" value="ECO:0007669"/>
    <property type="project" value="UniProtKB-SubCell"/>
</dbReference>
<evidence type="ECO:0000256" key="5">
    <source>
        <dbReference type="SAM" id="Phobius"/>
    </source>
</evidence>
<feature type="transmembrane region" description="Helical" evidence="5">
    <location>
        <begin position="162"/>
        <end position="183"/>
    </location>
</feature>
<accession>A0A7X6DNV1</accession>
<feature type="transmembrane region" description="Helical" evidence="5">
    <location>
        <begin position="51"/>
        <end position="70"/>
    </location>
</feature>
<dbReference type="PANTHER" id="PTHR37422">
    <property type="entry name" value="TEICHURONIC ACID BIOSYNTHESIS PROTEIN TUAE"/>
    <property type="match status" value="1"/>
</dbReference>
<protein>
    <recommendedName>
        <fullName evidence="6">O-antigen ligase-related domain-containing protein</fullName>
    </recommendedName>
</protein>
<dbReference type="InterPro" id="IPR051533">
    <property type="entry name" value="WaaL-like"/>
</dbReference>
<evidence type="ECO:0000256" key="4">
    <source>
        <dbReference type="ARBA" id="ARBA00023136"/>
    </source>
</evidence>
<dbReference type="AlphaFoldDB" id="A0A7X6DNV1"/>
<feature type="transmembrane region" description="Helical" evidence="5">
    <location>
        <begin position="326"/>
        <end position="344"/>
    </location>
</feature>
<keyword evidence="2 5" id="KW-0812">Transmembrane</keyword>
<sequence length="476" mass="52429">MAQMETARTPFPKGRFGGSMTALGWRKTAEVSATGGRSFQETEAPSRQERIAYGALLLFVALIYITPGTLYPPLEAVPIAKGVAVISFLFLFSALRAKGVSWRLSDPATLWLIAFVAIGGLSIATSLWRIYSLNAFLDLLKLILVYLLVLHLVDRLERVRRLFWVMLWAGMVPAAGTLAHYLLKIDLVEGYRGAWRGVYADPNDLAYNLIVLIPIGLSLLEAERSFVKRGLVFGILTVFMVAIYVTFSRGGLVGLMAVFFFQILRSRNRMLHFSLATILLMVFLAVAPARYWERAETILKFRHDESAMGRVYAWQAGLSMVADRPLLGVGLGCFVMGWPIYAPAEAGTKWRAAHNTFVAVMGETGLLGLAAFGAFIGTTLRGAQKVNRLARPAPRPLFISPSIEKKEPAEAPSVTEANRRAALYARGVEIALWGFLACSLTLGIARSWPPYLFAGLAVALYTLRMAGVREARGEFK</sequence>
<name>A0A7X6DNV1_9BACT</name>
<dbReference type="Pfam" id="PF04932">
    <property type="entry name" value="Wzy_C"/>
    <property type="match status" value="1"/>
</dbReference>
<evidence type="ECO:0000256" key="1">
    <source>
        <dbReference type="ARBA" id="ARBA00004141"/>
    </source>
</evidence>
<feature type="transmembrane region" description="Helical" evidence="5">
    <location>
        <begin position="130"/>
        <end position="150"/>
    </location>
</feature>
<evidence type="ECO:0000313" key="7">
    <source>
        <dbReference type="EMBL" id="NKE70663.1"/>
    </source>
</evidence>
<keyword evidence="3 5" id="KW-1133">Transmembrane helix</keyword>
<keyword evidence="8" id="KW-1185">Reference proteome</keyword>
<gene>
    <name evidence="7" type="ORF">MNODULE_07930</name>
</gene>
<evidence type="ECO:0000259" key="6">
    <source>
        <dbReference type="Pfam" id="PF04932"/>
    </source>
</evidence>
<feature type="transmembrane region" description="Helical" evidence="5">
    <location>
        <begin position="76"/>
        <end position="95"/>
    </location>
</feature>
<organism evidence="7 8">
    <name type="scientific">Candidatus Manganitrophus noduliformans</name>
    <dbReference type="NCBI Taxonomy" id="2606439"/>
    <lineage>
        <taxon>Bacteria</taxon>
        <taxon>Pseudomonadati</taxon>
        <taxon>Nitrospirota</taxon>
        <taxon>Nitrospiria</taxon>
        <taxon>Candidatus Troglogloeales</taxon>
        <taxon>Candidatus Manganitrophaceae</taxon>
        <taxon>Candidatus Manganitrophus</taxon>
    </lineage>
</organism>
<feature type="transmembrane region" description="Helical" evidence="5">
    <location>
        <begin position="451"/>
        <end position="468"/>
    </location>
</feature>
<feature type="transmembrane region" description="Helical" evidence="5">
    <location>
        <begin position="423"/>
        <end position="445"/>
    </location>
</feature>
<dbReference type="EMBL" id="VTOW01000001">
    <property type="protein sequence ID" value="NKE70663.1"/>
    <property type="molecule type" value="Genomic_DNA"/>
</dbReference>
<dbReference type="PANTHER" id="PTHR37422:SF13">
    <property type="entry name" value="LIPOPOLYSACCHARIDE BIOSYNTHESIS PROTEIN PA4999-RELATED"/>
    <property type="match status" value="1"/>
</dbReference>
<feature type="transmembrane region" description="Helical" evidence="5">
    <location>
        <begin position="205"/>
        <end position="222"/>
    </location>
</feature>
<dbReference type="Proteomes" id="UP000534783">
    <property type="component" value="Unassembled WGS sequence"/>
</dbReference>